<dbReference type="GO" id="GO:0000126">
    <property type="term" value="C:transcription factor TFIIIB complex"/>
    <property type="evidence" value="ECO:0007669"/>
    <property type="project" value="TreeGrafter"/>
</dbReference>
<dbReference type="Pfam" id="PF15963">
    <property type="entry name" value="Myb_DNA-bind_7"/>
    <property type="match status" value="1"/>
</dbReference>
<organism evidence="3 4">
    <name type="scientific">Exophiala mesophila</name>
    <name type="common">Black yeast-like fungus</name>
    <dbReference type="NCBI Taxonomy" id="212818"/>
    <lineage>
        <taxon>Eukaryota</taxon>
        <taxon>Fungi</taxon>
        <taxon>Dikarya</taxon>
        <taxon>Ascomycota</taxon>
        <taxon>Pezizomycotina</taxon>
        <taxon>Eurotiomycetes</taxon>
        <taxon>Chaetothyriomycetidae</taxon>
        <taxon>Chaetothyriales</taxon>
        <taxon>Herpotrichiellaceae</taxon>
        <taxon>Exophiala</taxon>
    </lineage>
</organism>
<feature type="compositionally biased region" description="Basic and acidic residues" evidence="1">
    <location>
        <begin position="541"/>
        <end position="555"/>
    </location>
</feature>
<evidence type="ECO:0000313" key="4">
    <source>
        <dbReference type="Proteomes" id="UP000288859"/>
    </source>
</evidence>
<sequence>MSTFSSVVRKPGQKIVPKAAPRRNVTRPGTRPSGPPSLTPESHAPSPGFDVVEDAPTDQETYGASADSNLDPPSIPLLSDPTPPDSTLRSSPDHHADIAPSISVEVYPPKRPGQGITIVPSSTYTDTDPQDIIPTITASKAPSTRLRPRLTTEPTPAPSDTSLQDGEVDGETRSQEGPFKRRKTTEAHRDTSIQSQDSATLSENLTSIRRSGPRFRRSESRTSDILLQDATSQAAAVSELANSITNNTQPLRSRRSATNAVDADHDEGDEEPTGTVKAAPKKRTRKKALEDLANQVIDRDTGIRSRNSRRSTPENAESMKTDVRTSMSTLARDPPRMGKKSETEKLLQENWTEIKQRRKEDIERRREAAGRGRHGGRQEVAPSPATTALQVPKQIIVNGQIVVAAESREIAFGADVERAVIEDATAARDDDRIYRYVNQGTVGKHAGLRRGTKWDEDKTELFYKGLRWFGTDFGMIANFFPSFDRRQIKLKYMAELRVNGLRVKRCVDAQEPVDTDEYTKMTEHTLLDPTALQAELDAEEKRLRDEDEQRRRDEGLIDNVEPDPADIALPTTEVDEDGNVVANVEGVPPTRRDQMSVTADQVASNAVSKKKQQQPQAQPQSQHQTRRQTKESVGRGRQSKRVKHPIEGVEEQIGPVDEVGR</sequence>
<dbReference type="Proteomes" id="UP000288859">
    <property type="component" value="Unassembled WGS sequence"/>
</dbReference>
<dbReference type="OrthoDB" id="272624at2759"/>
<feature type="compositionally biased region" description="Low complexity" evidence="1">
    <location>
        <begin position="67"/>
        <end position="88"/>
    </location>
</feature>
<feature type="region of interest" description="Disordered" evidence="1">
    <location>
        <begin position="1"/>
        <end position="224"/>
    </location>
</feature>
<dbReference type="InterPro" id="IPR009057">
    <property type="entry name" value="Homeodomain-like_sf"/>
</dbReference>
<dbReference type="PANTHER" id="PTHR22929">
    <property type="entry name" value="RNA POLYMERASE III TRANSCRIPTION INITIATION FACTOR B"/>
    <property type="match status" value="1"/>
</dbReference>
<dbReference type="EMBL" id="NAJM01000025">
    <property type="protein sequence ID" value="RVX70120.1"/>
    <property type="molecule type" value="Genomic_DNA"/>
</dbReference>
<feature type="compositionally biased region" description="Polar residues" evidence="1">
    <location>
        <begin position="595"/>
        <end position="607"/>
    </location>
</feature>
<protein>
    <recommendedName>
        <fullName evidence="2">Transcription factor TFIIIB component B'' Myb domain-containing protein</fullName>
    </recommendedName>
</protein>
<proteinExistence type="predicted"/>
<dbReference type="SUPFAM" id="SSF46689">
    <property type="entry name" value="Homeodomain-like"/>
    <property type="match status" value="1"/>
</dbReference>
<feature type="compositionally biased region" description="Polar residues" evidence="1">
    <location>
        <begin position="241"/>
        <end position="259"/>
    </location>
</feature>
<dbReference type="InterPro" id="IPR039467">
    <property type="entry name" value="TFIIIB_B''_Myb"/>
</dbReference>
<dbReference type="PANTHER" id="PTHR22929:SF0">
    <property type="entry name" value="TRANSCRIPTION FACTOR TFIIIB COMPONENT B'' HOMOLOG"/>
    <property type="match status" value="1"/>
</dbReference>
<dbReference type="GO" id="GO:0070898">
    <property type="term" value="P:RNA polymerase III preinitiation complex assembly"/>
    <property type="evidence" value="ECO:0007669"/>
    <property type="project" value="TreeGrafter"/>
</dbReference>
<dbReference type="VEuPathDB" id="FungiDB:PV10_08841"/>
<reference evidence="3 4" key="1">
    <citation type="submission" date="2017-03" db="EMBL/GenBank/DDBJ databases">
        <title>Genomes of endolithic fungi from Antarctica.</title>
        <authorList>
            <person name="Coleine C."/>
            <person name="Masonjones S."/>
            <person name="Stajich J.E."/>
        </authorList>
    </citation>
    <scope>NUCLEOTIDE SEQUENCE [LARGE SCALE GENOMIC DNA]</scope>
    <source>
        <strain evidence="3 4">CCFEE 6314</strain>
    </source>
</reference>
<gene>
    <name evidence="3" type="ORF">B0A52_06292</name>
</gene>
<feature type="compositionally biased region" description="Low complexity" evidence="1">
    <location>
        <begin position="141"/>
        <end position="154"/>
    </location>
</feature>
<feature type="compositionally biased region" description="Polar residues" evidence="1">
    <location>
        <begin position="192"/>
        <end position="209"/>
    </location>
</feature>
<feature type="domain" description="Transcription factor TFIIIB component B'' Myb" evidence="2">
    <location>
        <begin position="452"/>
        <end position="524"/>
    </location>
</feature>
<name>A0A438N303_EXOME</name>
<evidence type="ECO:0000313" key="3">
    <source>
        <dbReference type="EMBL" id="RVX70120.1"/>
    </source>
</evidence>
<dbReference type="AlphaFoldDB" id="A0A438N303"/>
<feature type="region of interest" description="Disordered" evidence="1">
    <location>
        <begin position="541"/>
        <end position="661"/>
    </location>
</feature>
<dbReference type="GO" id="GO:0001156">
    <property type="term" value="F:TFIIIC-class transcription factor complex binding"/>
    <property type="evidence" value="ECO:0007669"/>
    <property type="project" value="TreeGrafter"/>
</dbReference>
<evidence type="ECO:0000259" key="2">
    <source>
        <dbReference type="Pfam" id="PF15963"/>
    </source>
</evidence>
<accession>A0A438N303</accession>
<evidence type="ECO:0000256" key="1">
    <source>
        <dbReference type="SAM" id="MobiDB-lite"/>
    </source>
</evidence>
<feature type="region of interest" description="Disordered" evidence="1">
    <location>
        <begin position="241"/>
        <end position="382"/>
    </location>
</feature>
<feature type="compositionally biased region" description="Low complexity" evidence="1">
    <location>
        <begin position="613"/>
        <end position="623"/>
    </location>
</feature>
<comment type="caution">
    <text evidence="3">The sequence shown here is derived from an EMBL/GenBank/DDBJ whole genome shotgun (WGS) entry which is preliminary data.</text>
</comment>
<feature type="compositionally biased region" description="Basic and acidic residues" evidence="1">
    <location>
        <begin position="333"/>
        <end position="370"/>
    </location>
</feature>